<evidence type="ECO:0000313" key="1">
    <source>
        <dbReference type="EMBL" id="KIK99532.1"/>
    </source>
</evidence>
<dbReference type="EMBL" id="KN824857">
    <property type="protein sequence ID" value="KIK99532.1"/>
    <property type="molecule type" value="Genomic_DNA"/>
</dbReference>
<proteinExistence type="predicted"/>
<sequence length="129" mass="14667">MTKPTVHLTLGNRTSVYRSICIRETRALDRDRLSFARRPVALAGLPVVLYIPIVTASCALGETQSRFVGWYTVSCFKLAASSGIVHCKTPHPVLPRDYQRIESFTHRNWCCVLGNRLVQLSLFLNRCFR</sequence>
<gene>
    <name evidence="1" type="ORF">PAXRUDRAFT_822694</name>
</gene>
<organism evidence="1 2">
    <name type="scientific">Paxillus rubicundulus Ve08.2h10</name>
    <dbReference type="NCBI Taxonomy" id="930991"/>
    <lineage>
        <taxon>Eukaryota</taxon>
        <taxon>Fungi</taxon>
        <taxon>Dikarya</taxon>
        <taxon>Basidiomycota</taxon>
        <taxon>Agaricomycotina</taxon>
        <taxon>Agaricomycetes</taxon>
        <taxon>Agaricomycetidae</taxon>
        <taxon>Boletales</taxon>
        <taxon>Paxilineae</taxon>
        <taxon>Paxillaceae</taxon>
        <taxon>Paxillus</taxon>
    </lineage>
</organism>
<dbReference type="InParanoid" id="A0A0D0DLN0"/>
<accession>A0A0D0DLN0</accession>
<dbReference type="HOGENOM" id="CLU_1949505_0_0_1"/>
<keyword evidence="2" id="KW-1185">Reference proteome</keyword>
<dbReference type="AlphaFoldDB" id="A0A0D0DLN0"/>
<dbReference type="Proteomes" id="UP000054538">
    <property type="component" value="Unassembled WGS sequence"/>
</dbReference>
<reference evidence="2" key="2">
    <citation type="submission" date="2015-01" db="EMBL/GenBank/DDBJ databases">
        <title>Evolutionary Origins and Diversification of the Mycorrhizal Mutualists.</title>
        <authorList>
            <consortium name="DOE Joint Genome Institute"/>
            <consortium name="Mycorrhizal Genomics Consortium"/>
            <person name="Kohler A."/>
            <person name="Kuo A."/>
            <person name="Nagy L.G."/>
            <person name="Floudas D."/>
            <person name="Copeland A."/>
            <person name="Barry K.W."/>
            <person name="Cichocki N."/>
            <person name="Veneault-Fourrey C."/>
            <person name="LaButti K."/>
            <person name="Lindquist E.A."/>
            <person name="Lipzen A."/>
            <person name="Lundell T."/>
            <person name="Morin E."/>
            <person name="Murat C."/>
            <person name="Riley R."/>
            <person name="Ohm R."/>
            <person name="Sun H."/>
            <person name="Tunlid A."/>
            <person name="Henrissat B."/>
            <person name="Grigoriev I.V."/>
            <person name="Hibbett D.S."/>
            <person name="Martin F."/>
        </authorList>
    </citation>
    <scope>NUCLEOTIDE SEQUENCE [LARGE SCALE GENOMIC DNA]</scope>
    <source>
        <strain evidence="2">Ve08.2h10</strain>
    </source>
</reference>
<protein>
    <submittedName>
        <fullName evidence="1">Unplaced genomic scaffold scaffold_35, whole genome shotgun sequence</fullName>
    </submittedName>
</protein>
<reference evidence="1 2" key="1">
    <citation type="submission" date="2014-04" db="EMBL/GenBank/DDBJ databases">
        <authorList>
            <consortium name="DOE Joint Genome Institute"/>
            <person name="Kuo A."/>
            <person name="Kohler A."/>
            <person name="Jargeat P."/>
            <person name="Nagy L.G."/>
            <person name="Floudas D."/>
            <person name="Copeland A."/>
            <person name="Barry K.W."/>
            <person name="Cichocki N."/>
            <person name="Veneault-Fourrey C."/>
            <person name="LaButti K."/>
            <person name="Lindquist E.A."/>
            <person name="Lipzen A."/>
            <person name="Lundell T."/>
            <person name="Morin E."/>
            <person name="Murat C."/>
            <person name="Sun H."/>
            <person name="Tunlid A."/>
            <person name="Henrissat B."/>
            <person name="Grigoriev I.V."/>
            <person name="Hibbett D.S."/>
            <person name="Martin F."/>
            <person name="Nordberg H.P."/>
            <person name="Cantor M.N."/>
            <person name="Hua S.X."/>
        </authorList>
    </citation>
    <scope>NUCLEOTIDE SEQUENCE [LARGE SCALE GENOMIC DNA]</scope>
    <source>
        <strain evidence="1 2">Ve08.2h10</strain>
    </source>
</reference>
<evidence type="ECO:0000313" key="2">
    <source>
        <dbReference type="Proteomes" id="UP000054538"/>
    </source>
</evidence>
<name>A0A0D0DLN0_9AGAM</name>